<proteinExistence type="inferred from homology"/>
<dbReference type="SUPFAM" id="SSF57798">
    <property type="entry name" value="Casein kinase II beta subunit"/>
    <property type="match status" value="1"/>
</dbReference>
<dbReference type="SMART" id="SM01085">
    <property type="entry name" value="CK_II_beta"/>
    <property type="match status" value="1"/>
</dbReference>
<dbReference type="Proteomes" id="UP000308199">
    <property type="component" value="Unassembled WGS sequence"/>
</dbReference>
<evidence type="ECO:0000256" key="3">
    <source>
        <dbReference type="RuleBase" id="RU361268"/>
    </source>
</evidence>
<dbReference type="InterPro" id="IPR000704">
    <property type="entry name" value="Casein_kinase_II_reg-sub"/>
</dbReference>
<dbReference type="InterPro" id="IPR035991">
    <property type="entry name" value="Casein_kinase_II_beta-like"/>
</dbReference>
<dbReference type="InterPro" id="IPR043129">
    <property type="entry name" value="ATPase_NBD"/>
</dbReference>
<evidence type="ECO:0000313" key="5">
    <source>
        <dbReference type="Proteomes" id="UP000308199"/>
    </source>
</evidence>
<comment type="function">
    <text evidence="2 3">Regulatory subunit of casein kinase II/CK2. As part of the kinase complex regulates the basal catalytic activity of the alpha subunit a constitutively active serine/threonine-protein kinase that phosphorylates a large number of substrates containing acidic residues C-terminal to the phosphorylated serine or threonine.</text>
</comment>
<evidence type="ECO:0000256" key="1">
    <source>
        <dbReference type="ARBA" id="ARBA00006941"/>
    </source>
</evidence>
<dbReference type="GO" id="GO:0034456">
    <property type="term" value="C:UTP-C complex"/>
    <property type="evidence" value="ECO:0007669"/>
    <property type="project" value="TreeGrafter"/>
</dbReference>
<dbReference type="GO" id="GO:0019887">
    <property type="term" value="F:protein kinase regulator activity"/>
    <property type="evidence" value="ECO:0007669"/>
    <property type="project" value="InterPro"/>
</dbReference>
<dbReference type="PRINTS" id="PR00472">
    <property type="entry name" value="CASNKINASEII"/>
</dbReference>
<dbReference type="PANTHER" id="PTHR11740:SF39">
    <property type="entry name" value="CASEIN KINASE II SUBUNIT BETA"/>
    <property type="match status" value="1"/>
</dbReference>
<evidence type="ECO:0000256" key="2">
    <source>
        <dbReference type="ARBA" id="ARBA00045899"/>
    </source>
</evidence>
<sequence>MASIRLLRQQPYSGYRIGIVIGIDVGTTFSGVSYAILRPGEIPDVMPVTSFSGQTVPNSKIPSIIYYDEDEDMAIKGIGAETVLDTVAGDAEYYGWFRAEHFKMHLRPQGMSMQTNGLKLGELPHGKTAEQVMGDFLHYLFKETALYIQTHHSDGETLWAQVKDQAIFVLGHPNGWSGLSQQRYRISAILGGLVPETDEGRKRIKFVTEGEASALACLSGGLGPARLKAGFRFVIADAGGGTVDMSTYEVTKSSPVELRECAPPDCRFAGSVFVDINGLELLQRKLRSSIYDDEQTLKGLINDEFKTKTKKEFNGERGLLKVGDRRTRDDKLGIRAGFLMLTSDELAECFASSVVETVDSIKGQFAVSRSDKKKTPVWLVGGFAASPYLLGRLQEALEPDGILIRRPDTNLAKAVANGAILHFLDNLVTSRACKTSYGTTCSVPFNILLSDHRQRMELVHPGTDGSYIGPVFDCIAEKGAPIGVAQVFRESYFKELFYKESAEHFTTELLCYDGDLPVPRWYNENKNKFKTVCKLEADLSELCSESIRSSSMLEFLSQGTSRAYWKASFDIELNFGTTELEARIKWEVKGKPKRNRGLIFFPVNKKWISWFLSSKGNEYFCEVEEDYILDRFNLTGLNTEVQNYSQALDLITDNLDDEIADEFRGSLDVQARLLYGLIHARWIITSRGLAKMLEKYKKADFGRCPRVLCQSQPLLPVGLSDIPYEKSVKLYCGRCEDIYSPKSSRHGSIDGAYFGTSFPHMLFLVYPAMIPPKSGQPDMTLLLSGSVRSNDTADSARRRRAREDPEILAEGVGEGVSTAAAALKAERYRPKIFGFQVHEIAQLQRWQEAGRDRQVARLEEIEEGL</sequence>
<dbReference type="Gene3D" id="3.30.420.40">
    <property type="match status" value="1"/>
</dbReference>
<dbReference type="Gene3D" id="1.10.1820.10">
    <property type="entry name" value="protein kinase ck2 holoenzyme, chain C, domain 1"/>
    <property type="match status" value="1"/>
</dbReference>
<dbReference type="OrthoDB" id="2963168at2759"/>
<dbReference type="GO" id="GO:0005737">
    <property type="term" value="C:cytoplasm"/>
    <property type="evidence" value="ECO:0007669"/>
    <property type="project" value="TreeGrafter"/>
</dbReference>
<dbReference type="InterPro" id="IPR016149">
    <property type="entry name" value="Casein_kin_II_reg-sub_N"/>
</dbReference>
<dbReference type="Pfam" id="PF01214">
    <property type="entry name" value="CK_II_beta"/>
    <property type="match status" value="1"/>
</dbReference>
<dbReference type="EMBL" id="SGPK01000078">
    <property type="protein sequence ID" value="THH09037.1"/>
    <property type="molecule type" value="Genomic_DNA"/>
</dbReference>
<comment type="similarity">
    <text evidence="1 3">Belongs to the casein kinase 2 subunit beta family.</text>
</comment>
<dbReference type="Gene3D" id="2.20.25.20">
    <property type="match status" value="1"/>
</dbReference>
<name>A0A4S4LBV4_9AGAM</name>
<dbReference type="PANTHER" id="PTHR11740">
    <property type="entry name" value="CASEIN KINASE II SUBUNIT BETA"/>
    <property type="match status" value="1"/>
</dbReference>
<gene>
    <name evidence="4" type="ORF">EW145_g2296</name>
</gene>
<accession>A0A4S4LBV4</accession>
<dbReference type="SUPFAM" id="SSF53067">
    <property type="entry name" value="Actin-like ATPase domain"/>
    <property type="match status" value="2"/>
</dbReference>
<keyword evidence="5" id="KW-1185">Reference proteome</keyword>
<evidence type="ECO:0000313" key="4">
    <source>
        <dbReference type="EMBL" id="THH09037.1"/>
    </source>
</evidence>
<organism evidence="4 5">
    <name type="scientific">Phellinidium pouzarii</name>
    <dbReference type="NCBI Taxonomy" id="167371"/>
    <lineage>
        <taxon>Eukaryota</taxon>
        <taxon>Fungi</taxon>
        <taxon>Dikarya</taxon>
        <taxon>Basidiomycota</taxon>
        <taxon>Agaricomycotina</taxon>
        <taxon>Agaricomycetes</taxon>
        <taxon>Hymenochaetales</taxon>
        <taxon>Hymenochaetaceae</taxon>
        <taxon>Phellinidium</taxon>
    </lineage>
</organism>
<protein>
    <recommendedName>
        <fullName evidence="3">Casein kinase II subunit beta</fullName>
        <shortName evidence="3">CK II beta</shortName>
    </recommendedName>
</protein>
<dbReference type="FunFam" id="1.10.1820.10:FF:000005">
    <property type="entry name" value="Casein kinase II subunit beta"/>
    <property type="match status" value="1"/>
</dbReference>
<dbReference type="FunFam" id="2.20.25.20:FF:000002">
    <property type="entry name" value="Casein kinase II subunit beta"/>
    <property type="match status" value="1"/>
</dbReference>
<dbReference type="CDD" id="cd10170">
    <property type="entry name" value="ASKHA_NBD_HSP70"/>
    <property type="match status" value="1"/>
</dbReference>
<dbReference type="GO" id="GO:0006359">
    <property type="term" value="P:regulation of transcription by RNA polymerase III"/>
    <property type="evidence" value="ECO:0007669"/>
    <property type="project" value="TreeGrafter"/>
</dbReference>
<comment type="caution">
    <text evidence="4">The sequence shown here is derived from an EMBL/GenBank/DDBJ whole genome shotgun (WGS) entry which is preliminary data.</text>
</comment>
<reference evidence="4 5" key="1">
    <citation type="submission" date="2019-02" db="EMBL/GenBank/DDBJ databases">
        <title>Genome sequencing of the rare red list fungi Phellinidium pouzarii.</title>
        <authorList>
            <person name="Buettner E."/>
            <person name="Kellner H."/>
        </authorList>
    </citation>
    <scope>NUCLEOTIDE SEQUENCE [LARGE SCALE GENOMIC DNA]</scope>
    <source>
        <strain evidence="4 5">DSM 108285</strain>
    </source>
</reference>
<comment type="subunit">
    <text evidence="3">Tetramer of two alpha and two beta subunits.</text>
</comment>
<dbReference type="AlphaFoldDB" id="A0A4S4LBV4"/>
<dbReference type="GO" id="GO:0005956">
    <property type="term" value="C:protein kinase CK2 complex"/>
    <property type="evidence" value="ECO:0007669"/>
    <property type="project" value="UniProtKB-UniRule"/>
</dbReference>